<dbReference type="Pfam" id="PF00264">
    <property type="entry name" value="Tyrosinase"/>
    <property type="match status" value="1"/>
</dbReference>
<dbReference type="GO" id="GO:0016491">
    <property type="term" value="F:oxidoreductase activity"/>
    <property type="evidence" value="ECO:0007669"/>
    <property type="project" value="InterPro"/>
</dbReference>
<keyword evidence="7" id="KW-1185">Reference proteome</keyword>
<dbReference type="OrthoDB" id="6132182at2759"/>
<dbReference type="PANTHER" id="PTHR11474">
    <property type="entry name" value="TYROSINASE FAMILY MEMBER"/>
    <property type="match status" value="1"/>
</dbReference>
<keyword evidence="1" id="KW-0479">Metal-binding</keyword>
<dbReference type="Proteomes" id="UP000596742">
    <property type="component" value="Unassembled WGS sequence"/>
</dbReference>
<feature type="chain" id="PRO_5032636948" description="Tyrosinase copper-binding domain-containing protein" evidence="4">
    <location>
        <begin position="21"/>
        <end position="903"/>
    </location>
</feature>
<dbReference type="PRINTS" id="PR00092">
    <property type="entry name" value="TYROSINASE"/>
</dbReference>
<accession>A0A8B6D949</accession>
<dbReference type="Gene3D" id="1.10.1280.10">
    <property type="entry name" value="Di-copper center containing domain from catechol oxidase"/>
    <property type="match status" value="1"/>
</dbReference>
<evidence type="ECO:0000256" key="3">
    <source>
        <dbReference type="SAM" id="MobiDB-lite"/>
    </source>
</evidence>
<evidence type="ECO:0000256" key="1">
    <source>
        <dbReference type="ARBA" id="ARBA00022723"/>
    </source>
</evidence>
<gene>
    <name evidence="6" type="ORF">MGAL_10B090815</name>
</gene>
<dbReference type="GO" id="GO:0046872">
    <property type="term" value="F:metal ion binding"/>
    <property type="evidence" value="ECO:0007669"/>
    <property type="project" value="UniProtKB-KW"/>
</dbReference>
<dbReference type="SUPFAM" id="SSF48056">
    <property type="entry name" value="Di-copper centre-containing domain"/>
    <property type="match status" value="1"/>
</dbReference>
<keyword evidence="4" id="KW-0732">Signal</keyword>
<dbReference type="InterPro" id="IPR050316">
    <property type="entry name" value="Tyrosinase/Hemocyanin"/>
</dbReference>
<evidence type="ECO:0000256" key="2">
    <source>
        <dbReference type="ARBA" id="ARBA00023008"/>
    </source>
</evidence>
<dbReference type="AlphaFoldDB" id="A0A8B6D949"/>
<feature type="domain" description="Tyrosinase copper-binding" evidence="5">
    <location>
        <begin position="509"/>
        <end position="520"/>
    </location>
</feature>
<dbReference type="EMBL" id="UYJE01003023">
    <property type="protein sequence ID" value="VDI15821.1"/>
    <property type="molecule type" value="Genomic_DNA"/>
</dbReference>
<reference evidence="6" key="1">
    <citation type="submission" date="2018-11" db="EMBL/GenBank/DDBJ databases">
        <authorList>
            <person name="Alioto T."/>
            <person name="Alioto T."/>
        </authorList>
    </citation>
    <scope>NUCLEOTIDE SEQUENCE</scope>
</reference>
<evidence type="ECO:0000259" key="5">
    <source>
        <dbReference type="PROSITE" id="PS00498"/>
    </source>
</evidence>
<feature type="signal peptide" evidence="4">
    <location>
        <begin position="1"/>
        <end position="20"/>
    </location>
</feature>
<organism evidence="6 7">
    <name type="scientific">Mytilus galloprovincialis</name>
    <name type="common">Mediterranean mussel</name>
    <dbReference type="NCBI Taxonomy" id="29158"/>
    <lineage>
        <taxon>Eukaryota</taxon>
        <taxon>Metazoa</taxon>
        <taxon>Spiralia</taxon>
        <taxon>Lophotrochozoa</taxon>
        <taxon>Mollusca</taxon>
        <taxon>Bivalvia</taxon>
        <taxon>Autobranchia</taxon>
        <taxon>Pteriomorphia</taxon>
        <taxon>Mytilida</taxon>
        <taxon>Mytiloidea</taxon>
        <taxon>Mytilidae</taxon>
        <taxon>Mytilinae</taxon>
        <taxon>Mytilus</taxon>
    </lineage>
</organism>
<dbReference type="InterPro" id="IPR002227">
    <property type="entry name" value="Tyrosinase_Cu-bd"/>
</dbReference>
<keyword evidence="2" id="KW-0186">Copper</keyword>
<evidence type="ECO:0000313" key="7">
    <source>
        <dbReference type="Proteomes" id="UP000596742"/>
    </source>
</evidence>
<name>A0A8B6D949_MYTGA</name>
<dbReference type="InterPro" id="IPR008922">
    <property type="entry name" value="Di-copper_centre_dom_sf"/>
</dbReference>
<proteinExistence type="predicted"/>
<protein>
    <recommendedName>
        <fullName evidence="5">Tyrosinase copper-binding domain-containing protein</fullName>
    </recommendedName>
</protein>
<dbReference type="PROSITE" id="PS00498">
    <property type="entry name" value="TYROSINASE_2"/>
    <property type="match status" value="1"/>
</dbReference>
<sequence length="903" mass="101084">MIKGILVIGYILSLFSLCFALVEEIKPPDEFSACLKERLAKNDPTHTTYESLNNFCISSNRNKQTAKIEGQHLNISVETVNWINELLRMSEVDINIHERAKRQATNDTNIPIPPYLQFVFPSQFGTPLYPSFTSNTANQAQQQNTAQQSQSNAQGQQTIVQPASVQQNPQLPVQNNVQNNVQNPQIQAQVPQNTQNQFQNVQVPAQGPQVPFQRPQIPVQNIQSGQGPAVQNLQPGQSPAIQNLQPGQSPAIQNLQAVQNLQPVQNPAIQNLQQGQNPAIQNFQSAQAPNQFAAGTQFRQPQVVRPPVQQVRQPPRRQLRVRKEYRRLTDQERARYHRAILMMKADTSVPPNRYDALGLIHFRMVDNIHHGGAFLAWHRIFITIFENALRQKVPGVTLPYFDSTMDEAMVDETRSIMFSPSFLGNGNGLVTSGPFAYWQTPSGPLIRNTGNPGGSLFSKDEIRSILTRTRISEILEPGASNQFNLENIHGDVHTWIGGQMEPMETSAFDPIFYMHHAFVDYVWEIFRGNQRRNGINPTQDYPQNYGPESHGPMTSTGFGNLVNSFGLSDMFTSEVYTYEPNPSCSFNNANCGSNYLTCDISSGTPTCIPITSGGGPPNGPPGPPMAPGGFGGVNGPMLPGFMPNAFAGRKKRAVEKIAKMKAKRQLKVNQTSPLKSPFSSDNECYAPSDSSQNTFAIDEKSDTRKWVFIPIKIVSKRSPESKNFRAFPIYDGVPARDFDIYSPESYPEISSYFEDEVMPQSKRCIQSIGKGKSVGRIHIRSDGLNYRGTYDEYVIVDLRQAFMESMTYIALRNPEKEYSEVLISAYDSCGRKCKAFCRNEEGDTFGFHECAGSIRVTNRAPYGFGKNYGSAVDMSWNIKSKESIPEFKNDSVHVQFFCDHHEY</sequence>
<feature type="compositionally biased region" description="Polar residues" evidence="3">
    <location>
        <begin position="667"/>
        <end position="690"/>
    </location>
</feature>
<comment type="caution">
    <text evidence="6">The sequence shown here is derived from an EMBL/GenBank/DDBJ whole genome shotgun (WGS) entry which is preliminary data.</text>
</comment>
<dbReference type="PANTHER" id="PTHR11474:SF126">
    <property type="entry name" value="TYROSINASE-LIKE PROTEIN TYR-1-RELATED"/>
    <property type="match status" value="1"/>
</dbReference>
<evidence type="ECO:0000313" key="6">
    <source>
        <dbReference type="EMBL" id="VDI15821.1"/>
    </source>
</evidence>
<feature type="region of interest" description="Disordered" evidence="3">
    <location>
        <begin position="665"/>
        <end position="690"/>
    </location>
</feature>
<evidence type="ECO:0000256" key="4">
    <source>
        <dbReference type="SAM" id="SignalP"/>
    </source>
</evidence>